<gene>
    <name evidence="7" type="ORF">Gotri_013969</name>
</gene>
<comment type="similarity">
    <text evidence="2">Belongs to the DNA repair enzymes AP/ExoA family.</text>
</comment>
<reference evidence="7 8" key="1">
    <citation type="journal article" date="2019" name="Genome Biol. Evol.">
        <title>Insights into the evolution of the New World diploid cottons (Gossypium, subgenus Houzingenia) based on genome sequencing.</title>
        <authorList>
            <person name="Grover C.E."/>
            <person name="Arick M.A. 2nd"/>
            <person name="Thrash A."/>
            <person name="Conover J.L."/>
            <person name="Sanders W.S."/>
            <person name="Peterson D.G."/>
            <person name="Frelichowski J.E."/>
            <person name="Scheffler J.A."/>
            <person name="Scheffler B.E."/>
            <person name="Wendel J.F."/>
        </authorList>
    </citation>
    <scope>NUCLEOTIDE SEQUENCE [LARGE SCALE GENOMIC DNA]</scope>
    <source>
        <strain evidence="7">8</strain>
        <tissue evidence="7">Leaf</tissue>
    </source>
</reference>
<protein>
    <recommendedName>
        <fullName evidence="6">Endonuclease/exonuclease/phosphatase domain-containing protein</fullName>
    </recommendedName>
</protein>
<evidence type="ECO:0000256" key="1">
    <source>
        <dbReference type="ARBA" id="ARBA00001946"/>
    </source>
</evidence>
<keyword evidence="4" id="KW-0378">Hydrolase</keyword>
<dbReference type="GO" id="GO:0005634">
    <property type="term" value="C:nucleus"/>
    <property type="evidence" value="ECO:0007669"/>
    <property type="project" value="TreeGrafter"/>
</dbReference>
<comment type="caution">
    <text evidence="7">The sequence shown here is derived from an EMBL/GenBank/DDBJ whole genome shotgun (WGS) entry which is preliminary data.</text>
</comment>
<keyword evidence="3" id="KW-0479">Metal-binding</keyword>
<dbReference type="Gene3D" id="3.60.10.10">
    <property type="entry name" value="Endonuclease/exonuclease/phosphatase"/>
    <property type="match status" value="1"/>
</dbReference>
<evidence type="ECO:0000256" key="4">
    <source>
        <dbReference type="ARBA" id="ARBA00022801"/>
    </source>
</evidence>
<organism evidence="7 8">
    <name type="scientific">Gossypium trilobum</name>
    <dbReference type="NCBI Taxonomy" id="34281"/>
    <lineage>
        <taxon>Eukaryota</taxon>
        <taxon>Viridiplantae</taxon>
        <taxon>Streptophyta</taxon>
        <taxon>Embryophyta</taxon>
        <taxon>Tracheophyta</taxon>
        <taxon>Spermatophyta</taxon>
        <taxon>Magnoliopsida</taxon>
        <taxon>eudicotyledons</taxon>
        <taxon>Gunneridae</taxon>
        <taxon>Pentapetalae</taxon>
        <taxon>rosids</taxon>
        <taxon>malvids</taxon>
        <taxon>Malvales</taxon>
        <taxon>Malvaceae</taxon>
        <taxon>Malvoideae</taxon>
        <taxon>Gossypium</taxon>
    </lineage>
</organism>
<dbReference type="EMBL" id="JABEZW010000005">
    <property type="protein sequence ID" value="MBA0764642.1"/>
    <property type="molecule type" value="Genomic_DNA"/>
</dbReference>
<dbReference type="InterPro" id="IPR005135">
    <property type="entry name" value="Endo/exonuclease/phosphatase"/>
</dbReference>
<proteinExistence type="inferred from homology"/>
<dbReference type="GO" id="GO:0003906">
    <property type="term" value="F:DNA-(apurinic or apyrimidinic site) endonuclease activity"/>
    <property type="evidence" value="ECO:0007669"/>
    <property type="project" value="TreeGrafter"/>
</dbReference>
<dbReference type="InterPro" id="IPR036691">
    <property type="entry name" value="Endo/exonu/phosph_ase_sf"/>
</dbReference>
<dbReference type="SUPFAM" id="SSF56219">
    <property type="entry name" value="DNase I-like"/>
    <property type="match status" value="1"/>
</dbReference>
<evidence type="ECO:0000256" key="3">
    <source>
        <dbReference type="ARBA" id="ARBA00022723"/>
    </source>
</evidence>
<sequence length="233" mass="27243">MRIVTWNVRGLGSSAKIDAVNRLVRMTRANVCFLQETKLEMVSVDLVRKIWVFCGKRFIVVEGKWVHEGKKAVLTYAPNNLLDQKIIWDEIFGLRNIFSKAWIIGGNFNVVRNRSERINCSGIERGSKEFGEFIDRCKLVDRHLLGKKFTWTSPDSKHSRLDKFLIEEDWLGLRHFKFVNAWLKKEDYRRLIEMEWLVLGGLRGQTAVKLRKLKGALKKWNIEAGNIFGKNNY</sequence>
<evidence type="ECO:0000313" key="7">
    <source>
        <dbReference type="EMBL" id="MBA0764642.1"/>
    </source>
</evidence>
<dbReference type="PANTHER" id="PTHR22748">
    <property type="entry name" value="AP ENDONUCLEASE"/>
    <property type="match status" value="1"/>
</dbReference>
<dbReference type="Proteomes" id="UP000593568">
    <property type="component" value="Unassembled WGS sequence"/>
</dbReference>
<dbReference type="GO" id="GO:0008311">
    <property type="term" value="F:double-stranded DNA 3'-5' DNA exonuclease activity"/>
    <property type="evidence" value="ECO:0007669"/>
    <property type="project" value="TreeGrafter"/>
</dbReference>
<dbReference type="AlphaFoldDB" id="A0A7J9DV66"/>
<feature type="domain" description="Endonuclease/exonuclease/phosphatase" evidence="6">
    <location>
        <begin position="4"/>
        <end position="127"/>
    </location>
</feature>
<keyword evidence="5" id="KW-0460">Magnesium</keyword>
<evidence type="ECO:0000256" key="2">
    <source>
        <dbReference type="ARBA" id="ARBA00007092"/>
    </source>
</evidence>
<evidence type="ECO:0000259" key="6">
    <source>
        <dbReference type="Pfam" id="PF03372"/>
    </source>
</evidence>
<dbReference type="PANTHER" id="PTHR22748:SF11">
    <property type="entry name" value="OS07G0184032 PROTEIN"/>
    <property type="match status" value="1"/>
</dbReference>
<evidence type="ECO:0000256" key="5">
    <source>
        <dbReference type="ARBA" id="ARBA00022842"/>
    </source>
</evidence>
<accession>A0A7J9DV66</accession>
<comment type="cofactor">
    <cofactor evidence="1">
        <name>Mg(2+)</name>
        <dbReference type="ChEBI" id="CHEBI:18420"/>
    </cofactor>
</comment>
<evidence type="ECO:0000313" key="8">
    <source>
        <dbReference type="Proteomes" id="UP000593568"/>
    </source>
</evidence>
<name>A0A7J9DV66_9ROSI</name>
<dbReference type="Pfam" id="PF03372">
    <property type="entry name" value="Exo_endo_phos"/>
    <property type="match status" value="1"/>
</dbReference>
<dbReference type="GO" id="GO:0006284">
    <property type="term" value="P:base-excision repair"/>
    <property type="evidence" value="ECO:0007669"/>
    <property type="project" value="TreeGrafter"/>
</dbReference>
<dbReference type="GO" id="GO:0008081">
    <property type="term" value="F:phosphoric diester hydrolase activity"/>
    <property type="evidence" value="ECO:0007669"/>
    <property type="project" value="TreeGrafter"/>
</dbReference>
<keyword evidence="8" id="KW-1185">Reference proteome</keyword>
<dbReference type="InterPro" id="IPR004808">
    <property type="entry name" value="AP_endonuc_1"/>
</dbReference>
<dbReference type="GO" id="GO:0046872">
    <property type="term" value="F:metal ion binding"/>
    <property type="evidence" value="ECO:0007669"/>
    <property type="project" value="UniProtKB-KW"/>
</dbReference>